<dbReference type="Proteomes" id="UP000799438">
    <property type="component" value="Unassembled WGS sequence"/>
</dbReference>
<dbReference type="EMBL" id="ML995758">
    <property type="protein sequence ID" value="KAF2135068.1"/>
    <property type="molecule type" value="Genomic_DNA"/>
</dbReference>
<feature type="region of interest" description="Disordered" evidence="1">
    <location>
        <begin position="1"/>
        <end position="58"/>
    </location>
</feature>
<accession>A0A6A6AV39</accession>
<evidence type="ECO:0000256" key="1">
    <source>
        <dbReference type="SAM" id="MobiDB-lite"/>
    </source>
</evidence>
<evidence type="ECO:0000313" key="3">
    <source>
        <dbReference type="Proteomes" id="UP000799438"/>
    </source>
</evidence>
<dbReference type="AlphaFoldDB" id="A0A6A6AV39"/>
<feature type="compositionally biased region" description="Basic residues" evidence="1">
    <location>
        <begin position="40"/>
        <end position="49"/>
    </location>
</feature>
<gene>
    <name evidence="2" type="ORF">K452DRAFT_293479</name>
</gene>
<organism evidence="2 3">
    <name type="scientific">Aplosporella prunicola CBS 121167</name>
    <dbReference type="NCBI Taxonomy" id="1176127"/>
    <lineage>
        <taxon>Eukaryota</taxon>
        <taxon>Fungi</taxon>
        <taxon>Dikarya</taxon>
        <taxon>Ascomycota</taxon>
        <taxon>Pezizomycotina</taxon>
        <taxon>Dothideomycetes</taxon>
        <taxon>Dothideomycetes incertae sedis</taxon>
        <taxon>Botryosphaeriales</taxon>
        <taxon>Aplosporellaceae</taxon>
        <taxon>Aplosporella</taxon>
    </lineage>
</organism>
<evidence type="ECO:0000313" key="2">
    <source>
        <dbReference type="EMBL" id="KAF2135068.1"/>
    </source>
</evidence>
<protein>
    <submittedName>
        <fullName evidence="2">Uncharacterized protein</fullName>
    </submittedName>
</protein>
<proteinExistence type="predicted"/>
<dbReference type="GeneID" id="54299077"/>
<reference evidence="2" key="1">
    <citation type="journal article" date="2020" name="Stud. Mycol.">
        <title>101 Dothideomycetes genomes: a test case for predicting lifestyles and emergence of pathogens.</title>
        <authorList>
            <person name="Haridas S."/>
            <person name="Albert R."/>
            <person name="Binder M."/>
            <person name="Bloem J."/>
            <person name="Labutti K."/>
            <person name="Salamov A."/>
            <person name="Andreopoulos B."/>
            <person name="Baker S."/>
            <person name="Barry K."/>
            <person name="Bills G."/>
            <person name="Bluhm B."/>
            <person name="Cannon C."/>
            <person name="Castanera R."/>
            <person name="Culley D."/>
            <person name="Daum C."/>
            <person name="Ezra D."/>
            <person name="Gonzalez J."/>
            <person name="Henrissat B."/>
            <person name="Kuo A."/>
            <person name="Liang C."/>
            <person name="Lipzen A."/>
            <person name="Lutzoni F."/>
            <person name="Magnuson J."/>
            <person name="Mondo S."/>
            <person name="Nolan M."/>
            <person name="Ohm R."/>
            <person name="Pangilinan J."/>
            <person name="Park H.-J."/>
            <person name="Ramirez L."/>
            <person name="Alfaro M."/>
            <person name="Sun H."/>
            <person name="Tritt A."/>
            <person name="Yoshinaga Y."/>
            <person name="Zwiers L.-H."/>
            <person name="Turgeon B."/>
            <person name="Goodwin S."/>
            <person name="Spatafora J."/>
            <person name="Crous P."/>
            <person name="Grigoriev I."/>
        </authorList>
    </citation>
    <scope>NUCLEOTIDE SEQUENCE</scope>
    <source>
        <strain evidence="2">CBS 121167</strain>
    </source>
</reference>
<name>A0A6A6AV39_9PEZI</name>
<sequence>MAPDPSNPSLAEATTPNTPLTSILRSPTTPETNTAANGNIRRHTAKTKQIKTTPLPLA</sequence>
<keyword evidence="3" id="KW-1185">Reference proteome</keyword>
<dbReference type="RefSeq" id="XP_033390790.1">
    <property type="nucleotide sequence ID" value="XM_033541581.1"/>
</dbReference>
<feature type="compositionally biased region" description="Polar residues" evidence="1">
    <location>
        <begin position="7"/>
        <end position="37"/>
    </location>
</feature>